<proteinExistence type="predicted"/>
<sequence length="86" mass="10038">MALRMDVFLRDDQILRPTKKTTAEWKGKKALGLGCTRYVESEASRPVHIAKLYPELQIVWWNDREPILMEATSRLNRRNVRDGALL</sequence>
<evidence type="ECO:0000313" key="2">
    <source>
        <dbReference type="Proteomes" id="UP001519344"/>
    </source>
</evidence>
<protein>
    <submittedName>
        <fullName evidence="1">Uncharacterized protein</fullName>
    </submittedName>
</protein>
<keyword evidence="2" id="KW-1185">Reference proteome</keyword>
<dbReference type="EMBL" id="JAGGKV010000028">
    <property type="protein sequence ID" value="MBP1967030.1"/>
    <property type="molecule type" value="Genomic_DNA"/>
</dbReference>
<organism evidence="1 2">
    <name type="scientific">Paenibacillus aceris</name>
    <dbReference type="NCBI Taxonomy" id="869555"/>
    <lineage>
        <taxon>Bacteria</taxon>
        <taxon>Bacillati</taxon>
        <taxon>Bacillota</taxon>
        <taxon>Bacilli</taxon>
        <taxon>Bacillales</taxon>
        <taxon>Paenibacillaceae</taxon>
        <taxon>Paenibacillus</taxon>
    </lineage>
</organism>
<dbReference type="RefSeq" id="WP_167051998.1">
    <property type="nucleotide sequence ID" value="NZ_JAAOZR010000001.1"/>
</dbReference>
<gene>
    <name evidence="1" type="ORF">J2Z65_006294</name>
</gene>
<reference evidence="1 2" key="1">
    <citation type="submission" date="2021-03" db="EMBL/GenBank/DDBJ databases">
        <title>Genomic Encyclopedia of Type Strains, Phase IV (KMG-IV): sequencing the most valuable type-strain genomes for metagenomic binning, comparative biology and taxonomic classification.</title>
        <authorList>
            <person name="Goeker M."/>
        </authorList>
    </citation>
    <scope>NUCLEOTIDE SEQUENCE [LARGE SCALE GENOMIC DNA]</scope>
    <source>
        <strain evidence="1 2">DSM 24950</strain>
    </source>
</reference>
<dbReference type="Proteomes" id="UP001519344">
    <property type="component" value="Unassembled WGS sequence"/>
</dbReference>
<name>A0ABS4I7X0_9BACL</name>
<accession>A0ABS4I7X0</accession>
<evidence type="ECO:0000313" key="1">
    <source>
        <dbReference type="EMBL" id="MBP1967030.1"/>
    </source>
</evidence>
<comment type="caution">
    <text evidence="1">The sequence shown here is derived from an EMBL/GenBank/DDBJ whole genome shotgun (WGS) entry which is preliminary data.</text>
</comment>